<dbReference type="OrthoDB" id="9810259at2"/>
<feature type="chain" id="PRO_5026981579" description="Outer membrane beta-barrel protein" evidence="1">
    <location>
        <begin position="22"/>
        <end position="157"/>
    </location>
</feature>
<organism evidence="2 3">
    <name type="scientific">Phaeocystidibacter marisrubri</name>
    <dbReference type="NCBI Taxonomy" id="1577780"/>
    <lineage>
        <taxon>Bacteria</taxon>
        <taxon>Pseudomonadati</taxon>
        <taxon>Bacteroidota</taxon>
        <taxon>Flavobacteriia</taxon>
        <taxon>Flavobacteriales</taxon>
        <taxon>Phaeocystidibacteraceae</taxon>
        <taxon>Phaeocystidibacter</taxon>
    </lineage>
</organism>
<keyword evidence="1" id="KW-0732">Signal</keyword>
<dbReference type="Proteomes" id="UP000484164">
    <property type="component" value="Unassembled WGS sequence"/>
</dbReference>
<dbReference type="AlphaFoldDB" id="A0A6L3ZEG8"/>
<evidence type="ECO:0008006" key="4">
    <source>
        <dbReference type="Google" id="ProtNLM"/>
    </source>
</evidence>
<feature type="signal peptide" evidence="1">
    <location>
        <begin position="1"/>
        <end position="21"/>
    </location>
</feature>
<name>A0A6L3ZEG8_9FLAO</name>
<proteinExistence type="predicted"/>
<evidence type="ECO:0000313" key="2">
    <source>
        <dbReference type="EMBL" id="KAB2816233.1"/>
    </source>
</evidence>
<comment type="caution">
    <text evidence="2">The sequence shown here is derived from an EMBL/GenBank/DDBJ whole genome shotgun (WGS) entry which is preliminary data.</text>
</comment>
<sequence length="157" mass="17750">MYILRCTFLAAILATSIRAPAQIRPFNEFNVELLGHSLGLGVNYRRTLDMDHFNEIHGLFSAGITNGMVSSYVGFGYRRGMDWFAEFEIIGGYNSLYGLRLEKDNPDLIRSGLSFGAHINWGAISFGDYSARLTTGWHVYQSNYHQFILGMTVGKFF</sequence>
<gene>
    <name evidence="2" type="ORF">F8C82_11135</name>
</gene>
<reference evidence="2 3" key="1">
    <citation type="submission" date="2019-10" db="EMBL/GenBank/DDBJ databases">
        <title>Genome sequence of Phaeocystidibacter marisrubri JCM30614 (type strain).</title>
        <authorList>
            <person name="Bowman J.P."/>
        </authorList>
    </citation>
    <scope>NUCLEOTIDE SEQUENCE [LARGE SCALE GENOMIC DNA]</scope>
    <source>
        <strain evidence="2 3">JCM 30614</strain>
    </source>
</reference>
<accession>A0A6L3ZEG8</accession>
<evidence type="ECO:0000313" key="3">
    <source>
        <dbReference type="Proteomes" id="UP000484164"/>
    </source>
</evidence>
<dbReference type="RefSeq" id="WP_151693661.1">
    <property type="nucleotide sequence ID" value="NZ_BMGX01000001.1"/>
</dbReference>
<dbReference type="EMBL" id="WBVQ01000002">
    <property type="protein sequence ID" value="KAB2816233.1"/>
    <property type="molecule type" value="Genomic_DNA"/>
</dbReference>
<evidence type="ECO:0000256" key="1">
    <source>
        <dbReference type="SAM" id="SignalP"/>
    </source>
</evidence>
<protein>
    <recommendedName>
        <fullName evidence="4">Outer membrane beta-barrel protein</fullName>
    </recommendedName>
</protein>
<keyword evidence="3" id="KW-1185">Reference proteome</keyword>